<proteinExistence type="predicted"/>
<evidence type="ECO:0000313" key="2">
    <source>
        <dbReference type="Proteomes" id="UP001283361"/>
    </source>
</evidence>
<accession>A0AAE1CM81</accession>
<sequence>MCRQVCRMLHRLEGFKLLSVYKCPHHPEQCPWSGDGRAGPAPGLRTINGMQASGHCPQSETQTYGSRHASRRAWGKTNGLNIAWPSRVDRLVGWPCCSLLAVRMLIQGLFRHGMVCNLHGLDRIGKTEIFCEKER</sequence>
<comment type="caution">
    <text evidence="1">The sequence shown here is derived from an EMBL/GenBank/DDBJ whole genome shotgun (WGS) entry which is preliminary data.</text>
</comment>
<keyword evidence="2" id="KW-1185">Reference proteome</keyword>
<name>A0AAE1CM81_9GAST</name>
<dbReference type="EMBL" id="JAWDGP010007596">
    <property type="protein sequence ID" value="KAK3711782.1"/>
    <property type="molecule type" value="Genomic_DNA"/>
</dbReference>
<gene>
    <name evidence="1" type="ORF">RRG08_036988</name>
</gene>
<organism evidence="1 2">
    <name type="scientific">Elysia crispata</name>
    <name type="common">lettuce slug</name>
    <dbReference type="NCBI Taxonomy" id="231223"/>
    <lineage>
        <taxon>Eukaryota</taxon>
        <taxon>Metazoa</taxon>
        <taxon>Spiralia</taxon>
        <taxon>Lophotrochozoa</taxon>
        <taxon>Mollusca</taxon>
        <taxon>Gastropoda</taxon>
        <taxon>Heterobranchia</taxon>
        <taxon>Euthyneura</taxon>
        <taxon>Panpulmonata</taxon>
        <taxon>Sacoglossa</taxon>
        <taxon>Placobranchoidea</taxon>
        <taxon>Plakobranchidae</taxon>
        <taxon>Elysia</taxon>
    </lineage>
</organism>
<dbReference type="AlphaFoldDB" id="A0AAE1CM81"/>
<protein>
    <submittedName>
        <fullName evidence="1">Uncharacterized protein</fullName>
    </submittedName>
</protein>
<reference evidence="1" key="1">
    <citation type="journal article" date="2023" name="G3 (Bethesda)">
        <title>A reference genome for the long-term kleptoplast-retaining sea slug Elysia crispata morphotype clarki.</title>
        <authorList>
            <person name="Eastman K.E."/>
            <person name="Pendleton A.L."/>
            <person name="Shaikh M.A."/>
            <person name="Suttiyut T."/>
            <person name="Ogas R."/>
            <person name="Tomko P."/>
            <person name="Gavelis G."/>
            <person name="Widhalm J.R."/>
            <person name="Wisecaver J.H."/>
        </authorList>
    </citation>
    <scope>NUCLEOTIDE SEQUENCE</scope>
    <source>
        <strain evidence="1">ECLA1</strain>
    </source>
</reference>
<evidence type="ECO:0000313" key="1">
    <source>
        <dbReference type="EMBL" id="KAK3711782.1"/>
    </source>
</evidence>
<dbReference type="Proteomes" id="UP001283361">
    <property type="component" value="Unassembled WGS sequence"/>
</dbReference>